<accession>A0A6P9A3M6</accession>
<evidence type="ECO:0000256" key="1">
    <source>
        <dbReference type="ARBA" id="ARBA00004167"/>
    </source>
</evidence>
<proteinExistence type="predicted"/>
<organism evidence="13">
    <name type="scientific">Thrips palmi</name>
    <name type="common">Melon thrips</name>
    <dbReference type="NCBI Taxonomy" id="161013"/>
    <lineage>
        <taxon>Eukaryota</taxon>
        <taxon>Metazoa</taxon>
        <taxon>Ecdysozoa</taxon>
        <taxon>Arthropoda</taxon>
        <taxon>Hexapoda</taxon>
        <taxon>Insecta</taxon>
        <taxon>Pterygota</taxon>
        <taxon>Neoptera</taxon>
        <taxon>Paraneoptera</taxon>
        <taxon>Thysanoptera</taxon>
        <taxon>Terebrantia</taxon>
        <taxon>Thripoidea</taxon>
        <taxon>Thripidae</taxon>
        <taxon>Thrips</taxon>
    </lineage>
</organism>
<dbReference type="SUPFAM" id="SSF49265">
    <property type="entry name" value="Fibronectin type III"/>
    <property type="match status" value="2"/>
</dbReference>
<name>A0A6P9A3M6_THRPL</name>
<dbReference type="PROSITE" id="PS50835">
    <property type="entry name" value="IG_LIKE"/>
    <property type="match status" value="1"/>
</dbReference>
<dbReference type="InterPro" id="IPR056754">
    <property type="entry name" value="DSCAM/DSCAML_C"/>
</dbReference>
<feature type="domain" description="Fibronectin type-III" evidence="11">
    <location>
        <begin position="1"/>
        <end position="80"/>
    </location>
</feature>
<dbReference type="GO" id="GO:0009653">
    <property type="term" value="P:anatomical structure morphogenesis"/>
    <property type="evidence" value="ECO:0007669"/>
    <property type="project" value="UniProtKB-ARBA"/>
</dbReference>
<keyword evidence="8" id="KW-1015">Disulfide bond</keyword>
<dbReference type="RefSeq" id="XP_034252493.1">
    <property type="nucleotide sequence ID" value="XM_034396602.1"/>
</dbReference>
<dbReference type="Proteomes" id="UP000515158">
    <property type="component" value="Unplaced"/>
</dbReference>
<dbReference type="InterPro" id="IPR007110">
    <property type="entry name" value="Ig-like_dom"/>
</dbReference>
<keyword evidence="6" id="KW-1133">Transmembrane helix</keyword>
<dbReference type="CDD" id="cd00063">
    <property type="entry name" value="FN3"/>
    <property type="match status" value="3"/>
</dbReference>
<keyword evidence="7" id="KW-0472">Membrane</keyword>
<dbReference type="FunFam" id="2.60.40.10:FF:000678">
    <property type="entry name" value="Down syndrome cell adhesion molecule-like protein Dscam2"/>
    <property type="match status" value="1"/>
</dbReference>
<dbReference type="PANTHER" id="PTHR13817">
    <property type="entry name" value="TITIN"/>
    <property type="match status" value="1"/>
</dbReference>
<dbReference type="Pfam" id="PF07679">
    <property type="entry name" value="I-set"/>
    <property type="match status" value="1"/>
</dbReference>
<keyword evidence="2" id="KW-0812">Transmembrane</keyword>
<dbReference type="InterPro" id="IPR003961">
    <property type="entry name" value="FN3_dom"/>
</dbReference>
<comment type="subcellular location">
    <subcellularLocation>
        <location evidence="1">Membrane</location>
        <topology evidence="1">Single-pass membrane protein</topology>
    </subcellularLocation>
</comment>
<evidence type="ECO:0000313" key="13">
    <source>
        <dbReference type="RefSeq" id="XP_034252493.1"/>
    </source>
</evidence>
<dbReference type="Pfam" id="PF25059">
    <property type="entry name" value="FN3_DSCAM-DSCAML_C"/>
    <property type="match status" value="1"/>
</dbReference>
<dbReference type="GO" id="GO:0030154">
    <property type="term" value="P:cell differentiation"/>
    <property type="evidence" value="ECO:0007669"/>
    <property type="project" value="UniProtKB-ARBA"/>
</dbReference>
<evidence type="ECO:0000256" key="5">
    <source>
        <dbReference type="ARBA" id="ARBA00022889"/>
    </source>
</evidence>
<evidence type="ECO:0000256" key="6">
    <source>
        <dbReference type="ARBA" id="ARBA00022989"/>
    </source>
</evidence>
<dbReference type="InParanoid" id="A0A6P9A3M6"/>
<dbReference type="Gene3D" id="2.60.40.10">
    <property type="entry name" value="Immunoglobulins"/>
    <property type="match status" value="4"/>
</dbReference>
<evidence type="ECO:0000256" key="3">
    <source>
        <dbReference type="ARBA" id="ARBA00022729"/>
    </source>
</evidence>
<protein>
    <submittedName>
        <fullName evidence="13">Down syndrome cell adhesion molecule-like protein Dscam2</fullName>
    </submittedName>
</protein>
<keyword evidence="4" id="KW-0677">Repeat</keyword>
<evidence type="ECO:0000313" key="12">
    <source>
        <dbReference type="Proteomes" id="UP000515158"/>
    </source>
</evidence>
<dbReference type="SMART" id="SM00060">
    <property type="entry name" value="FN3"/>
    <property type="match status" value="2"/>
</dbReference>
<keyword evidence="5" id="KW-0130">Cell adhesion</keyword>
<dbReference type="OrthoDB" id="6429135at2759"/>
<dbReference type="PANTHER" id="PTHR13817:SF73">
    <property type="entry name" value="FIBRONECTIN TYPE-III DOMAIN-CONTAINING PROTEIN"/>
    <property type="match status" value="1"/>
</dbReference>
<dbReference type="SUPFAM" id="SSF48726">
    <property type="entry name" value="Immunoglobulin"/>
    <property type="match status" value="1"/>
</dbReference>
<dbReference type="PROSITE" id="PS50853">
    <property type="entry name" value="FN3"/>
    <property type="match status" value="3"/>
</dbReference>
<dbReference type="InterPro" id="IPR036179">
    <property type="entry name" value="Ig-like_dom_sf"/>
</dbReference>
<dbReference type="InterPro" id="IPR050964">
    <property type="entry name" value="Striated_Muscle_Regulatory"/>
</dbReference>
<evidence type="ECO:0000256" key="8">
    <source>
        <dbReference type="ARBA" id="ARBA00023157"/>
    </source>
</evidence>
<dbReference type="InterPro" id="IPR013098">
    <property type="entry name" value="Ig_I-set"/>
</dbReference>
<evidence type="ECO:0000256" key="4">
    <source>
        <dbReference type="ARBA" id="ARBA00022737"/>
    </source>
</evidence>
<dbReference type="GO" id="GO:0016020">
    <property type="term" value="C:membrane"/>
    <property type="evidence" value="ECO:0007669"/>
    <property type="project" value="UniProtKB-SubCell"/>
</dbReference>
<dbReference type="AlphaFoldDB" id="A0A6P9A3M6"/>
<feature type="domain" description="Fibronectin type-III" evidence="11">
    <location>
        <begin position="246"/>
        <end position="345"/>
    </location>
</feature>
<dbReference type="InterPro" id="IPR036116">
    <property type="entry name" value="FN3_sf"/>
</dbReference>
<evidence type="ECO:0000259" key="11">
    <source>
        <dbReference type="PROSITE" id="PS50853"/>
    </source>
</evidence>
<dbReference type="KEGG" id="tpal:117651975"/>
<evidence type="ECO:0000256" key="7">
    <source>
        <dbReference type="ARBA" id="ARBA00023136"/>
    </source>
</evidence>
<reference evidence="13" key="1">
    <citation type="submission" date="2025-08" db="UniProtKB">
        <authorList>
            <consortium name="RefSeq"/>
        </authorList>
    </citation>
    <scope>IDENTIFICATION</scope>
    <source>
        <tissue evidence="13">Total insect</tissue>
    </source>
</reference>
<evidence type="ECO:0000256" key="9">
    <source>
        <dbReference type="ARBA" id="ARBA00023319"/>
    </source>
</evidence>
<evidence type="ECO:0000256" key="2">
    <source>
        <dbReference type="ARBA" id="ARBA00022692"/>
    </source>
</evidence>
<dbReference type="Pfam" id="PF00041">
    <property type="entry name" value="fn3"/>
    <property type="match status" value="2"/>
</dbReference>
<gene>
    <name evidence="13" type="primary">LOC117651975</name>
</gene>
<sequence>MLSWRSPRHPNGILRKYKIFMRSLDGMGLAKDEFEVPPSQSHYRILHLRLHHRYEFWAAAMTAAGLGASSRRVRAWTLQSDPVRGGDRLQVTADGELRLVAVQASDAGNYTCAVENTGGKDAITYYVSVDENRNKGVPTTPLALRVASATVSSLSIQWKPGSGVASPTGYYLHFKREFGEWEKTKLSVDQVTTKNGSDSAPVCTHSLLGLLCGTKYQIYVSAFNQLGTGLPTAILHARTQGSPPVAPDAGQLLRVNSTSIALWLGSWQDAGCPISSLVLEYKLRHEHAWTLVSNNVQVDRQEYSVLDLSPATWYTLRMTAHNSAGSTVVNYEFVTLTNSGATLPPEPGGRALT</sequence>
<dbReference type="GO" id="GO:0007155">
    <property type="term" value="P:cell adhesion"/>
    <property type="evidence" value="ECO:0007669"/>
    <property type="project" value="UniProtKB-KW"/>
</dbReference>
<feature type="domain" description="Ig-like" evidence="10">
    <location>
        <begin position="76"/>
        <end position="128"/>
    </location>
</feature>
<keyword evidence="12" id="KW-1185">Reference proteome</keyword>
<feature type="domain" description="Fibronectin type-III" evidence="11">
    <location>
        <begin position="140"/>
        <end position="242"/>
    </location>
</feature>
<dbReference type="GeneID" id="117651975"/>
<keyword evidence="3" id="KW-0732">Signal</keyword>
<dbReference type="InterPro" id="IPR013783">
    <property type="entry name" value="Ig-like_fold"/>
</dbReference>
<keyword evidence="9" id="KW-0393">Immunoglobulin domain</keyword>
<evidence type="ECO:0000259" key="10">
    <source>
        <dbReference type="PROSITE" id="PS50835"/>
    </source>
</evidence>